<dbReference type="GO" id="GO:0006744">
    <property type="term" value="P:ubiquinone biosynthetic process"/>
    <property type="evidence" value="ECO:0007669"/>
    <property type="project" value="UniProtKB-UniRule"/>
</dbReference>
<keyword evidence="5" id="KW-1185">Reference proteome</keyword>
<comment type="similarity">
    <text evidence="1">Belongs to the COQ9 family.</text>
</comment>
<accession>A0AAD8YJI3</accession>
<evidence type="ECO:0000313" key="5">
    <source>
        <dbReference type="Proteomes" id="UP001224775"/>
    </source>
</evidence>
<comment type="subcellular location">
    <subcellularLocation>
        <location evidence="1">Mitochondrion</location>
    </subcellularLocation>
</comment>
<proteinExistence type="inferred from homology"/>
<evidence type="ECO:0000256" key="2">
    <source>
        <dbReference type="SAM" id="MobiDB-lite"/>
    </source>
</evidence>
<name>A0AAD8YJI3_9STRA</name>
<dbReference type="Proteomes" id="UP001224775">
    <property type="component" value="Unassembled WGS sequence"/>
</dbReference>
<dbReference type="AlphaFoldDB" id="A0AAD8YJI3"/>
<reference evidence="4" key="1">
    <citation type="submission" date="2023-06" db="EMBL/GenBank/DDBJ databases">
        <title>Survivors Of The Sea: Transcriptome response of Skeletonema marinoi to long-term dormancy.</title>
        <authorList>
            <person name="Pinder M.I.M."/>
            <person name="Kourtchenko O."/>
            <person name="Robertson E.K."/>
            <person name="Larsson T."/>
            <person name="Maumus F."/>
            <person name="Osuna-Cruz C.M."/>
            <person name="Vancaester E."/>
            <person name="Stenow R."/>
            <person name="Vandepoele K."/>
            <person name="Ploug H."/>
            <person name="Bruchert V."/>
            <person name="Godhe A."/>
            <person name="Topel M."/>
        </authorList>
    </citation>
    <scope>NUCLEOTIDE SEQUENCE</scope>
    <source>
        <strain evidence="4">R05AC</strain>
    </source>
</reference>
<keyword evidence="1" id="KW-0446">Lipid-binding</keyword>
<comment type="caution">
    <text evidence="4">The sequence shown here is derived from an EMBL/GenBank/DDBJ whole genome shotgun (WGS) entry which is preliminary data.</text>
</comment>
<dbReference type="InterPro" id="IPR048674">
    <property type="entry name" value="COQ9_HTH"/>
</dbReference>
<dbReference type="EMBL" id="JATAAI010000004">
    <property type="protein sequence ID" value="KAK1746437.1"/>
    <property type="molecule type" value="Genomic_DNA"/>
</dbReference>
<dbReference type="Pfam" id="PF21392">
    <property type="entry name" value="COQ9_N"/>
    <property type="match status" value="1"/>
</dbReference>
<feature type="domain" description="Ubiquinone biosynthesis protein COQ9 HTH" evidence="3">
    <location>
        <begin position="81"/>
        <end position="105"/>
    </location>
</feature>
<keyword evidence="4" id="KW-0830">Ubiquinone</keyword>
<keyword evidence="1" id="KW-0496">Mitochondrion</keyword>
<gene>
    <name evidence="4" type="ORF">QTG54_003044</name>
</gene>
<evidence type="ECO:0000256" key="1">
    <source>
        <dbReference type="RuleBase" id="RU366063"/>
    </source>
</evidence>
<dbReference type="GO" id="GO:0005743">
    <property type="term" value="C:mitochondrial inner membrane"/>
    <property type="evidence" value="ECO:0007669"/>
    <property type="project" value="TreeGrafter"/>
</dbReference>
<evidence type="ECO:0000259" key="3">
    <source>
        <dbReference type="Pfam" id="PF21392"/>
    </source>
</evidence>
<comment type="pathway">
    <text evidence="1">Cofactor biosynthesis; ubiquinone biosynthesis.</text>
</comment>
<comment type="function">
    <text evidence="1">Membrane-associated protein that warps the membrane surface to access and bind aromatic isoprenes with high specificity, including ubiquinone (CoQ) isoprene intermediates and presents them directly to Coq7, therefore facilitating the Coq7-mediated hydroxylase step. Participates in the biosynthesis of coenzyme Q, also named ubiquinone, an essential lipid-soluble electron transporter for aerobic cellular respiration.</text>
</comment>
<dbReference type="PANTHER" id="PTHR21427">
    <property type="entry name" value="UBIQUINONE BIOSYNTHESIS PROTEIN COQ9, MITOCHONDRIAL"/>
    <property type="match status" value="1"/>
</dbReference>
<sequence>MNFTSSARRASRCISKAKKQASFVNVQKSTHVRNLSALSSCALPQQTQPLSSSVVHLRRHQSSSAAAPPQNHIHQTLEKKRHSILTHALQRVHDEGWSDDAIASGTLDAGLPPSYIGQAVSSTSVFGSADLVAFFMDECNNNLRKELNSLASVESDGSNNDAAAKIYKALQLRLAMTLPFVSSNRWHEGMAIGALPQNAYRTAQQLDEMATLVLEYVLGKVNSNAAQRAVIVAAYAAAELHLLSDGNNGSVASVSLSGESYKSTWAFLKDRSNEAAKFIIDGPSLSGVPLPHPTHVMAASSVASSLAGAALSLVAPTAAAMLPRAMEALGPLQNTIMNSTLGSTTTGTQPSDYQPIDTNNLPPFDANEKIFSGSNLK</sequence>
<protein>
    <recommendedName>
        <fullName evidence="1">Ubiquinone biosynthesis protein</fullName>
    </recommendedName>
</protein>
<organism evidence="4 5">
    <name type="scientific">Skeletonema marinoi</name>
    <dbReference type="NCBI Taxonomy" id="267567"/>
    <lineage>
        <taxon>Eukaryota</taxon>
        <taxon>Sar</taxon>
        <taxon>Stramenopiles</taxon>
        <taxon>Ochrophyta</taxon>
        <taxon>Bacillariophyta</taxon>
        <taxon>Coscinodiscophyceae</taxon>
        <taxon>Thalassiosirophycidae</taxon>
        <taxon>Thalassiosirales</taxon>
        <taxon>Skeletonemataceae</taxon>
        <taxon>Skeletonema</taxon>
        <taxon>Skeletonema marinoi-dohrnii complex</taxon>
    </lineage>
</organism>
<evidence type="ECO:0000313" key="4">
    <source>
        <dbReference type="EMBL" id="KAK1746437.1"/>
    </source>
</evidence>
<feature type="region of interest" description="Disordered" evidence="2">
    <location>
        <begin position="340"/>
        <end position="360"/>
    </location>
</feature>
<keyword evidence="1" id="KW-0831">Ubiquinone biosynthesis</keyword>
<dbReference type="PANTHER" id="PTHR21427:SF19">
    <property type="entry name" value="UBIQUINONE BIOSYNTHESIS PROTEIN COQ9, MITOCHONDRIAL"/>
    <property type="match status" value="1"/>
</dbReference>
<dbReference type="InterPro" id="IPR012762">
    <property type="entry name" value="Ubiq_biosynth_COQ9"/>
</dbReference>
<dbReference type="GO" id="GO:0008289">
    <property type="term" value="F:lipid binding"/>
    <property type="evidence" value="ECO:0007669"/>
    <property type="project" value="UniProtKB-UniRule"/>
</dbReference>